<evidence type="ECO:0000313" key="2">
    <source>
        <dbReference type="Proteomes" id="UP000431826"/>
    </source>
</evidence>
<keyword evidence="2" id="KW-1185">Reference proteome</keyword>
<reference evidence="1 2" key="1">
    <citation type="submission" date="2019-12" db="EMBL/GenBank/DDBJ databases">
        <title>Whole genome shotgun sequence of Streptomyces tubercidicus NBRC 13090.</title>
        <authorList>
            <person name="Ichikawa N."/>
            <person name="Kimura A."/>
            <person name="Kitahashi Y."/>
            <person name="Komaki H."/>
            <person name="Tamura T."/>
        </authorList>
    </citation>
    <scope>NUCLEOTIDE SEQUENCE [LARGE SCALE GENOMIC DNA]</scope>
    <source>
        <strain evidence="1 2">NBRC 13090</strain>
    </source>
</reference>
<comment type="caution">
    <text evidence="1">The sequence shown here is derived from an EMBL/GenBank/DDBJ whole genome shotgun (WGS) entry which is preliminary data.</text>
</comment>
<name>A0A640UNM3_9ACTN</name>
<evidence type="ECO:0000313" key="1">
    <source>
        <dbReference type="EMBL" id="GFE35726.1"/>
    </source>
</evidence>
<gene>
    <name evidence="1" type="ORF">Stube_03990</name>
</gene>
<dbReference type="AlphaFoldDB" id="A0A640UNM3"/>
<dbReference type="Proteomes" id="UP000431826">
    <property type="component" value="Unassembled WGS sequence"/>
</dbReference>
<dbReference type="EMBL" id="BLIR01000001">
    <property type="protein sequence ID" value="GFE35726.1"/>
    <property type="molecule type" value="Genomic_DNA"/>
</dbReference>
<accession>A0A640UNM3</accession>
<organism evidence="1 2">
    <name type="scientific">Streptomyces tubercidicus</name>
    <dbReference type="NCBI Taxonomy" id="47759"/>
    <lineage>
        <taxon>Bacteria</taxon>
        <taxon>Bacillati</taxon>
        <taxon>Actinomycetota</taxon>
        <taxon>Actinomycetes</taxon>
        <taxon>Kitasatosporales</taxon>
        <taxon>Streptomycetaceae</taxon>
        <taxon>Streptomyces</taxon>
    </lineage>
</organism>
<proteinExistence type="predicted"/>
<sequence>MSSSPPASAGNTARRYVMTFPRLGRLSAQSQRRADYGAFITYGSRLSREAELVVRQIHFSQGELTFGDSMVAAPGGQSQWSDPMLTSQTEHLFLHHGGRAARLVRYRQLLRR</sequence>
<protein>
    <submittedName>
        <fullName evidence="1">Uncharacterized protein</fullName>
    </submittedName>
</protein>